<keyword evidence="12" id="KW-0418">Kinase</keyword>
<feature type="domain" description="Fibronectin type-III" evidence="25">
    <location>
        <begin position="4047"/>
        <end position="4142"/>
    </location>
</feature>
<feature type="compositionally biased region" description="Basic and acidic residues" evidence="22">
    <location>
        <begin position="799"/>
        <end position="827"/>
    </location>
</feature>
<dbReference type="FunFam" id="2.60.40.10:FF:000504">
    <property type="entry name" value="Bent, isoform J"/>
    <property type="match status" value="1"/>
</dbReference>
<feature type="domain" description="Fibronectin type-III" evidence="25">
    <location>
        <begin position="3065"/>
        <end position="3162"/>
    </location>
</feature>
<keyword evidence="8" id="KW-0808">Transferase</keyword>
<feature type="domain" description="Ig-like" evidence="24">
    <location>
        <begin position="1497"/>
        <end position="1586"/>
    </location>
</feature>
<feature type="domain" description="Fibronectin type-III" evidence="25">
    <location>
        <begin position="3947"/>
        <end position="4040"/>
    </location>
</feature>
<dbReference type="GO" id="GO:0045214">
    <property type="term" value="P:sarcomere organization"/>
    <property type="evidence" value="ECO:0007669"/>
    <property type="project" value="TreeGrafter"/>
</dbReference>
<dbReference type="FunFam" id="2.60.40.10:FF:000160">
    <property type="entry name" value="Titin a"/>
    <property type="match status" value="10"/>
</dbReference>
<comment type="catalytic activity">
    <reaction evidence="19">
        <text>L-threonyl-[protein] + ATP = O-phospho-L-threonyl-[protein] + ADP + H(+)</text>
        <dbReference type="Rhea" id="RHEA:46608"/>
        <dbReference type="Rhea" id="RHEA-COMP:11060"/>
        <dbReference type="Rhea" id="RHEA-COMP:11605"/>
        <dbReference type="ChEBI" id="CHEBI:15378"/>
        <dbReference type="ChEBI" id="CHEBI:30013"/>
        <dbReference type="ChEBI" id="CHEBI:30616"/>
        <dbReference type="ChEBI" id="CHEBI:61977"/>
        <dbReference type="ChEBI" id="CHEBI:456216"/>
        <dbReference type="EC" id="2.7.11.1"/>
    </reaction>
</comment>
<feature type="domain" description="Fibronectin type-III" evidence="25">
    <location>
        <begin position="3755"/>
        <end position="3847"/>
    </location>
</feature>
<feature type="domain" description="Fibronectin type-III" evidence="25">
    <location>
        <begin position="2477"/>
        <end position="2571"/>
    </location>
</feature>
<dbReference type="Proteomes" id="UP000582659">
    <property type="component" value="Unassembled WGS sequence"/>
</dbReference>
<feature type="domain" description="Fibronectin type-III" evidence="25">
    <location>
        <begin position="4338"/>
        <end position="4435"/>
    </location>
</feature>
<feature type="binding site" evidence="21">
    <location>
        <position position="6030"/>
    </location>
    <ligand>
        <name>ATP</name>
        <dbReference type="ChEBI" id="CHEBI:30616"/>
    </ligand>
</feature>
<feature type="region of interest" description="Disordered" evidence="22">
    <location>
        <begin position="3439"/>
        <end position="3463"/>
    </location>
</feature>
<dbReference type="FunFam" id="2.60.40.10:FF:000127">
    <property type="entry name" value="titin isoform X1"/>
    <property type="match status" value="4"/>
</dbReference>
<comment type="similarity">
    <text evidence="3">Belongs to the protein kinase superfamily. CAMK Ser/Thr protein kinase family.</text>
</comment>
<feature type="domain" description="Fibronectin type-III" evidence="25">
    <location>
        <begin position="4441"/>
        <end position="4537"/>
    </location>
</feature>
<dbReference type="InterPro" id="IPR036179">
    <property type="entry name" value="Ig-like_dom_sf"/>
</dbReference>
<feature type="domain" description="Fibronectin type-III" evidence="25">
    <location>
        <begin position="4936"/>
        <end position="5033"/>
    </location>
</feature>
<dbReference type="SMART" id="SM00408">
    <property type="entry name" value="IGc2"/>
    <property type="match status" value="21"/>
</dbReference>
<feature type="compositionally biased region" description="Polar residues" evidence="22">
    <location>
        <begin position="4528"/>
        <end position="4538"/>
    </location>
</feature>
<feature type="domain" description="Fibronectin type-III" evidence="25">
    <location>
        <begin position="5429"/>
        <end position="5524"/>
    </location>
</feature>
<dbReference type="SMART" id="SM00060">
    <property type="entry name" value="FN3"/>
    <property type="match status" value="31"/>
</dbReference>
<feature type="domain" description="Protein kinase" evidence="23">
    <location>
        <begin position="6001"/>
        <end position="6256"/>
    </location>
</feature>
<evidence type="ECO:0000256" key="15">
    <source>
        <dbReference type="ARBA" id="ARBA00022842"/>
    </source>
</evidence>
<evidence type="ECO:0000256" key="16">
    <source>
        <dbReference type="ARBA" id="ARBA00022860"/>
    </source>
</evidence>
<dbReference type="EMBL" id="CAJFDI010000004">
    <property type="protein sequence ID" value="CAD5226697.1"/>
    <property type="molecule type" value="Genomic_DNA"/>
</dbReference>
<dbReference type="GO" id="GO:0005516">
    <property type="term" value="F:calmodulin binding"/>
    <property type="evidence" value="ECO:0007669"/>
    <property type="project" value="UniProtKB-KW"/>
</dbReference>
<feature type="region of interest" description="Disordered" evidence="22">
    <location>
        <begin position="6419"/>
        <end position="6442"/>
    </location>
</feature>
<feature type="domain" description="Ig-like" evidence="24">
    <location>
        <begin position="3559"/>
        <end position="3648"/>
    </location>
</feature>
<protein>
    <recommendedName>
        <fullName evidence="4">non-specific serine/threonine protein kinase</fullName>
        <ecNumber evidence="4">2.7.11.1</ecNumber>
    </recommendedName>
</protein>
<feature type="compositionally biased region" description="Acidic residues" evidence="22">
    <location>
        <begin position="517"/>
        <end position="526"/>
    </location>
</feature>
<dbReference type="PANTHER" id="PTHR13817:SF151">
    <property type="entry name" value="TITIN"/>
    <property type="match status" value="1"/>
</dbReference>
<evidence type="ECO:0000256" key="11">
    <source>
        <dbReference type="ARBA" id="ARBA00022741"/>
    </source>
</evidence>
<keyword evidence="18" id="KW-0393">Immunoglobulin domain</keyword>
<feature type="domain" description="Ig-like" evidence="24">
    <location>
        <begin position="2384"/>
        <end position="2470"/>
    </location>
</feature>
<feature type="domain" description="Fibronectin type-III" evidence="25">
    <location>
        <begin position="3655"/>
        <end position="3749"/>
    </location>
</feature>
<feature type="compositionally biased region" description="Polar residues" evidence="22">
    <location>
        <begin position="560"/>
        <end position="582"/>
    </location>
</feature>
<feature type="domain" description="Ig-like" evidence="24">
    <location>
        <begin position="1788"/>
        <end position="1883"/>
    </location>
</feature>
<evidence type="ECO:0000256" key="6">
    <source>
        <dbReference type="ARBA" id="ARBA00022527"/>
    </source>
</evidence>
<feature type="domain" description="Fibronectin type-III" evidence="25">
    <location>
        <begin position="5039"/>
        <end position="5134"/>
    </location>
</feature>
<dbReference type="PROSITE" id="PS00107">
    <property type="entry name" value="PROTEIN_KINASE_ATP"/>
    <property type="match status" value="1"/>
</dbReference>
<name>A0A811LIA6_BURXY</name>
<feature type="compositionally biased region" description="Basic and acidic residues" evidence="22">
    <location>
        <begin position="1672"/>
        <end position="1691"/>
    </location>
</feature>
<dbReference type="InterPro" id="IPR000719">
    <property type="entry name" value="Prot_kinase_dom"/>
</dbReference>
<evidence type="ECO:0000256" key="18">
    <source>
        <dbReference type="ARBA" id="ARBA00023319"/>
    </source>
</evidence>
<dbReference type="FunFam" id="2.60.40.10:FF:000051">
    <property type="entry name" value="Uncharacterized protein, isoform J"/>
    <property type="match status" value="6"/>
</dbReference>
<dbReference type="InterPro" id="IPR013098">
    <property type="entry name" value="Ig_I-set"/>
</dbReference>
<keyword evidence="6" id="KW-0723">Serine/threonine-protein kinase</keyword>
<dbReference type="InterPro" id="IPR003599">
    <property type="entry name" value="Ig_sub"/>
</dbReference>
<feature type="region of interest" description="Disordered" evidence="22">
    <location>
        <begin position="1478"/>
        <end position="1499"/>
    </location>
</feature>
<dbReference type="InterPro" id="IPR003598">
    <property type="entry name" value="Ig_sub2"/>
</dbReference>
<dbReference type="GO" id="GO:0051239">
    <property type="term" value="P:regulation of multicellular organismal process"/>
    <property type="evidence" value="ECO:0007669"/>
    <property type="project" value="UniProtKB-ARBA"/>
</dbReference>
<dbReference type="SUPFAM" id="SSF56112">
    <property type="entry name" value="Protein kinase-like (PK-like)"/>
    <property type="match status" value="1"/>
</dbReference>
<dbReference type="PROSITE" id="PS50011">
    <property type="entry name" value="PROTEIN_KINASE_DOM"/>
    <property type="match status" value="1"/>
</dbReference>
<feature type="domain" description="Ig-like" evidence="24">
    <location>
        <begin position="2970"/>
        <end position="3061"/>
    </location>
</feature>
<feature type="domain" description="Ig-like" evidence="24">
    <location>
        <begin position="2675"/>
        <end position="2763"/>
    </location>
</feature>
<feature type="compositionally biased region" description="Basic and acidic residues" evidence="22">
    <location>
        <begin position="214"/>
        <end position="234"/>
    </location>
</feature>
<dbReference type="GO" id="GO:0005524">
    <property type="term" value="F:ATP binding"/>
    <property type="evidence" value="ECO:0007669"/>
    <property type="project" value="UniProtKB-UniRule"/>
</dbReference>
<feature type="domain" description="Ig-like" evidence="24">
    <location>
        <begin position="915"/>
        <end position="991"/>
    </location>
</feature>
<feature type="domain" description="Ig-like" evidence="24">
    <location>
        <begin position="1010"/>
        <end position="1101"/>
    </location>
</feature>
<dbReference type="GO" id="GO:0050793">
    <property type="term" value="P:regulation of developmental process"/>
    <property type="evidence" value="ECO:0007669"/>
    <property type="project" value="UniProtKB-ARBA"/>
</dbReference>
<feature type="region of interest" description="Disordered" evidence="22">
    <location>
        <begin position="1131"/>
        <end position="1158"/>
    </location>
</feature>
<dbReference type="Pfam" id="PF07679">
    <property type="entry name" value="I-set"/>
    <property type="match status" value="25"/>
</dbReference>
<evidence type="ECO:0000256" key="22">
    <source>
        <dbReference type="SAM" id="MobiDB-lite"/>
    </source>
</evidence>
<reference evidence="26" key="1">
    <citation type="submission" date="2020-09" db="EMBL/GenBank/DDBJ databases">
        <authorList>
            <person name="Kikuchi T."/>
        </authorList>
    </citation>
    <scope>NUCLEOTIDE SEQUENCE</scope>
    <source>
        <strain evidence="26">Ka4C1</strain>
    </source>
</reference>
<feature type="domain" description="Fibronectin type-III" evidence="25">
    <location>
        <begin position="2770"/>
        <end position="2866"/>
    </location>
</feature>
<dbReference type="FunFam" id="2.60.40.10:FF:000003">
    <property type="entry name" value="Titin isoform E"/>
    <property type="match status" value="3"/>
</dbReference>
<feature type="domain" description="Fibronectin type-III" evidence="25">
    <location>
        <begin position="4639"/>
        <end position="4732"/>
    </location>
</feature>
<evidence type="ECO:0000256" key="17">
    <source>
        <dbReference type="ARBA" id="ARBA00023157"/>
    </source>
</evidence>
<evidence type="ECO:0000256" key="12">
    <source>
        <dbReference type="ARBA" id="ARBA00022777"/>
    </source>
</evidence>
<dbReference type="GO" id="GO:0004674">
    <property type="term" value="F:protein serine/threonine kinase activity"/>
    <property type="evidence" value="ECO:0007669"/>
    <property type="project" value="UniProtKB-KW"/>
</dbReference>
<feature type="domain" description="Ig-like" evidence="24">
    <location>
        <begin position="2088"/>
        <end position="2177"/>
    </location>
</feature>
<keyword evidence="15" id="KW-0460">Magnesium</keyword>
<feature type="compositionally biased region" description="Basic and acidic residues" evidence="22">
    <location>
        <begin position="644"/>
        <end position="661"/>
    </location>
</feature>
<gene>
    <name evidence="26" type="ORF">BXYJ_LOCUS9242</name>
</gene>
<feature type="domain" description="Ig-like" evidence="24">
    <location>
        <begin position="5630"/>
        <end position="5720"/>
    </location>
</feature>
<dbReference type="CDD" id="cd00063">
    <property type="entry name" value="FN3"/>
    <property type="match status" value="31"/>
</dbReference>
<evidence type="ECO:0000256" key="7">
    <source>
        <dbReference type="ARBA" id="ARBA00022553"/>
    </source>
</evidence>
<dbReference type="GO" id="GO:0032956">
    <property type="term" value="P:regulation of actin cytoskeleton organization"/>
    <property type="evidence" value="ECO:0007669"/>
    <property type="project" value="UniProtKB-ARBA"/>
</dbReference>
<feature type="region of interest" description="Disordered" evidence="22">
    <location>
        <begin position="210"/>
        <end position="345"/>
    </location>
</feature>
<evidence type="ECO:0000256" key="13">
    <source>
        <dbReference type="ARBA" id="ARBA00022837"/>
    </source>
</evidence>
<dbReference type="InterPro" id="IPR007110">
    <property type="entry name" value="Ig-like_dom"/>
</dbReference>
<feature type="compositionally biased region" description="Basic and acidic residues" evidence="22">
    <location>
        <begin position="432"/>
        <end position="491"/>
    </location>
</feature>
<dbReference type="PANTHER" id="PTHR13817">
    <property type="entry name" value="TITIN"/>
    <property type="match status" value="1"/>
</dbReference>
<feature type="domain" description="Ig-like" evidence="24">
    <location>
        <begin position="4838"/>
        <end position="4931"/>
    </location>
</feature>
<feature type="region of interest" description="Disordered" evidence="22">
    <location>
        <begin position="1672"/>
        <end position="1706"/>
    </location>
</feature>
<keyword evidence="9" id="KW-0479">Metal-binding</keyword>
<feature type="domain" description="Fibronectin type-III" evidence="25">
    <location>
        <begin position="2283"/>
        <end position="2380"/>
    </location>
</feature>
<dbReference type="PROSITE" id="PS50853">
    <property type="entry name" value="FN3"/>
    <property type="match status" value="31"/>
</dbReference>
<dbReference type="SMART" id="SM00220">
    <property type="entry name" value="S_TKc"/>
    <property type="match status" value="1"/>
</dbReference>
<dbReference type="FunFam" id="1.10.510.10:FF:000321">
    <property type="entry name" value="Bent, isoform C"/>
    <property type="match status" value="1"/>
</dbReference>
<feature type="domain" description="Fibronectin type-III" evidence="25">
    <location>
        <begin position="1891"/>
        <end position="1983"/>
    </location>
</feature>
<feature type="region of interest" description="Disordered" evidence="22">
    <location>
        <begin position="4721"/>
        <end position="4746"/>
    </location>
</feature>
<evidence type="ECO:0000256" key="5">
    <source>
        <dbReference type="ARBA" id="ARBA00022490"/>
    </source>
</evidence>
<dbReference type="SUPFAM" id="SSF49265">
    <property type="entry name" value="Fibronectin type III"/>
    <property type="match status" value="17"/>
</dbReference>
<evidence type="ECO:0000256" key="4">
    <source>
        <dbReference type="ARBA" id="ARBA00012513"/>
    </source>
</evidence>
<evidence type="ECO:0000256" key="3">
    <source>
        <dbReference type="ARBA" id="ARBA00006692"/>
    </source>
</evidence>
<evidence type="ECO:0000256" key="21">
    <source>
        <dbReference type="PROSITE-ProRule" id="PRU10141"/>
    </source>
</evidence>
<feature type="compositionally biased region" description="Pro residues" evidence="22">
    <location>
        <begin position="4733"/>
        <end position="4742"/>
    </location>
</feature>
<dbReference type="Proteomes" id="UP000659654">
    <property type="component" value="Unassembled WGS sequence"/>
</dbReference>
<dbReference type="GO" id="GO:0031430">
    <property type="term" value="C:M band"/>
    <property type="evidence" value="ECO:0007669"/>
    <property type="project" value="TreeGrafter"/>
</dbReference>
<dbReference type="InterPro" id="IPR013783">
    <property type="entry name" value="Ig-like_fold"/>
</dbReference>
<evidence type="ECO:0000259" key="23">
    <source>
        <dbReference type="PROSITE" id="PS50011"/>
    </source>
</evidence>
<feature type="domain" description="Ig-like" evidence="24">
    <location>
        <begin position="113"/>
        <end position="206"/>
    </location>
</feature>
<keyword evidence="16" id="KW-0112">Calmodulin-binding</keyword>
<keyword evidence="17" id="KW-1015">Disulfide bond</keyword>
<dbReference type="SUPFAM" id="SSF48726">
    <property type="entry name" value="Immunoglobulin"/>
    <property type="match status" value="27"/>
</dbReference>
<feature type="region of interest" description="Disordered" evidence="22">
    <location>
        <begin position="4520"/>
        <end position="4539"/>
    </location>
</feature>
<keyword evidence="27" id="KW-1185">Reference proteome</keyword>
<dbReference type="FunFam" id="2.60.40.10:FF:000567">
    <property type="entry name" value="Uncharacterized protein, isoform G"/>
    <property type="match status" value="2"/>
</dbReference>
<feature type="domain" description="Fibronectin type-III" evidence="25">
    <location>
        <begin position="5527"/>
        <end position="5624"/>
    </location>
</feature>
<feature type="domain" description="Ig-like" evidence="24">
    <location>
        <begin position="5240"/>
        <end position="5330"/>
    </location>
</feature>
<feature type="domain" description="Fibronectin type-III" evidence="25">
    <location>
        <begin position="1297"/>
        <end position="1389"/>
    </location>
</feature>
<feature type="domain" description="Ig-like" evidence="24">
    <location>
        <begin position="3266"/>
        <end position="3356"/>
    </location>
</feature>
<feature type="domain" description="Ig-like" evidence="24">
    <location>
        <begin position="5"/>
        <end position="97"/>
    </location>
</feature>
<feature type="domain" description="Fibronectin type-III" evidence="25">
    <location>
        <begin position="2577"/>
        <end position="2671"/>
    </location>
</feature>
<comment type="cofactor">
    <cofactor evidence="1">
        <name>Mg(2+)</name>
        <dbReference type="ChEBI" id="CHEBI:18420"/>
    </cofactor>
</comment>
<evidence type="ECO:0000256" key="20">
    <source>
        <dbReference type="ARBA" id="ARBA00048679"/>
    </source>
</evidence>
<feature type="domain" description="Fibronectin type-III" evidence="25">
    <location>
        <begin position="4238"/>
        <end position="4332"/>
    </location>
</feature>
<feature type="domain" description="Ig-like" evidence="24">
    <location>
        <begin position="6439"/>
        <end position="6537"/>
    </location>
</feature>
<dbReference type="Gene3D" id="3.30.200.20">
    <property type="entry name" value="Phosphorylase Kinase, domain 1"/>
    <property type="match status" value="1"/>
</dbReference>
<dbReference type="EC" id="2.7.11.1" evidence="4"/>
<keyword evidence="13" id="KW-0106">Calcium</keyword>
<proteinExistence type="inferred from homology"/>
<feature type="region of interest" description="Disordered" evidence="22">
    <location>
        <begin position="423"/>
        <end position="661"/>
    </location>
</feature>
<keyword evidence="7" id="KW-0597">Phosphoprotein</keyword>
<dbReference type="InterPro" id="IPR011009">
    <property type="entry name" value="Kinase-like_dom_sf"/>
</dbReference>
<dbReference type="PROSITE" id="PS00108">
    <property type="entry name" value="PROTEIN_KINASE_ST"/>
    <property type="match status" value="1"/>
</dbReference>
<feature type="domain" description="Ig-like" evidence="24">
    <location>
        <begin position="343"/>
        <end position="432"/>
    </location>
</feature>
<dbReference type="Pfam" id="PF00069">
    <property type="entry name" value="Pkinase"/>
    <property type="match status" value="1"/>
</dbReference>
<dbReference type="FunFam" id="2.60.40.10:FF:000107">
    <property type="entry name" value="Myosin, light chain kinase a"/>
    <property type="match status" value="4"/>
</dbReference>
<evidence type="ECO:0000256" key="14">
    <source>
        <dbReference type="ARBA" id="ARBA00022840"/>
    </source>
</evidence>
<dbReference type="Gene3D" id="2.60.40.10">
    <property type="entry name" value="Immunoglobulins"/>
    <property type="match status" value="58"/>
</dbReference>
<dbReference type="Gene3D" id="1.10.510.10">
    <property type="entry name" value="Transferase(Phosphotransferase) domain 1"/>
    <property type="match status" value="1"/>
</dbReference>
<organism evidence="26 27">
    <name type="scientific">Bursaphelenchus xylophilus</name>
    <name type="common">Pinewood nematode worm</name>
    <name type="synonym">Aphelenchoides xylophilus</name>
    <dbReference type="NCBI Taxonomy" id="6326"/>
    <lineage>
        <taxon>Eukaryota</taxon>
        <taxon>Metazoa</taxon>
        <taxon>Ecdysozoa</taxon>
        <taxon>Nematoda</taxon>
        <taxon>Chromadorea</taxon>
        <taxon>Rhabditida</taxon>
        <taxon>Tylenchina</taxon>
        <taxon>Tylenchomorpha</taxon>
        <taxon>Aphelenchoidea</taxon>
        <taxon>Aphelenchoididae</taxon>
        <taxon>Bursaphelenchus</taxon>
    </lineage>
</organism>
<feature type="domain" description="Fibronectin type-III" evidence="25">
    <location>
        <begin position="3363"/>
        <end position="3455"/>
    </location>
</feature>
<evidence type="ECO:0000313" key="26">
    <source>
        <dbReference type="EMBL" id="CAD5226697.1"/>
    </source>
</evidence>
<dbReference type="FunFam" id="2.60.40.10:FF:000147">
    <property type="entry name" value="Myosin light chain kinase"/>
    <property type="match status" value="1"/>
</dbReference>
<feature type="region of interest" description="Disordered" evidence="22">
    <location>
        <begin position="2264"/>
        <end position="2289"/>
    </location>
</feature>
<dbReference type="CDD" id="cd00096">
    <property type="entry name" value="Ig"/>
    <property type="match status" value="4"/>
</dbReference>
<dbReference type="OrthoDB" id="504170at2759"/>
<sequence>MPGAPRFTQKPSIKQTATGDLLMECHIEADPAPNVRWNHAGTPISESSRVTLTLDKEQGSFYKATLVIKEPNANDGGAYKCTASNQLGESNANINLNFAGTEERAATPSQKGPTFVGKPRIIPKDGGSLILMECKVKSSTKPSAKWSKDGVQLSIGGLYQDVFSDLGDGTYLCQLEIRKPTAGEAGQYRCNIKNDLGETNANLSLNFQQDEAASEGRRSPSQPREGKKTPKEGSRPGTPSRRRRDRSETPSRRHKSKSREGSPKKSVRSRPGTPQPEDSKDTLQPEGSHSRRSSKVEAMEVDSNAGKRKSDAGLPPAPKKERGRSRSKSPAVQKKESQPTKKPVIVQELQSQIGHNGETVRLETHIETTSATKITWSKDSTTLHSSSTEYKQTFDGKLAVLQITKFSESKAGRYECIAVNEAGESRTSTTVKFEKSETELNAEQQRKDEEQKRKEEIKRRAEERKKAEENKKIEEAQKTEEAKKRKDDLQKRRTTFADQETPEKKESKVSTKKATAESEEVGDELPESGLKISAERRRELLKFSGQNSQADGDSDDEVTESISELPSFSKKSGGTVPGTPTQSSKSSMSMSSTKINGDGNEPKKKVVKRRVVKKKEATTAEATSSSAEAKPPKKENGMPFLQVGRKDSTGLDDRRRSSVDMRRESLAEILDKPSTPLKPIGGEGTPARILEIPESVTVVENETAILKCRIEGNPAPTVVWKKGNREIPSAGRSKHLTDGDLGQVSLVIGKCKPPDEGDYTLIVRNTHGADSVDAKLLVTSESGLDFRAMLKRRGTNVQDKSEADDKPKSEAERRQSLFPGKKPEKWETPLPTTTKFQQQVDKIAELKCVYSRPNAKIRWYKDNKEVFSGGLKYRILIDKANITLVINNPDVDDSGKYTCEANGIKTNSQVTVEEPPIKYVFLNPLPNTQEIYRTKQAALTCKVNSARAPLVWYRNGEPIKEDDKRYKIEKDAVGRFTITIKKVEQEDQGQWLAKISDEVLSKCQVYVEEPRETFVVPLKSQRANEKEDAAFECDVNDKEAKVEWWHDGIKITIDGKRFKTESHNRKRRLFIKGCRIEDHGEYKCTTKDDKTMAQLIVEALNKFITPLTDAEVIERDDVELKCETKDTKTPGIWSRNGRMISSMPGGKFETQSRSGQHSMKISKIEMNEADIYEIDVGGMKGSCRVTVLEAEKKPVINWKQQKIECEAGKEKKIKIPFSVKGTRRGDPKPVLLRNGKPVDLKKLKGQVEVVINGDVAEIIFKDPKQADAGKWTLELTNSGGSAIAPFELSVKDVPKQPKGPLETTDVTAESCKLKWKPADPDENCPTRGYVVEVQEGRSGQWKKIGDTKVTEFQVRDLKEHGEYKFRVKAVNEIGESDPLTGETILAKNPYNVPGKPRAMEATDISADSLTLQWKPPEDDGGAPVESYIVERRDKSDKEWNVVGQVPAEGSGPQQIVDDKVVEGKEYYYRVKAVNKAGPGDPCDHGRSHKIKAKPSEPRFTQGGIKDQRLKVGETIKYEVPIAGEPLPTVSWTVNGKPLKAQGRVKITTEKGKTILKIENAERGDSGQFTITLKNPSGQCDSSAKVTVVGRPSAPKGPLGITDINAEGATISWNPPDDDGGEPLEEYVVEAQDVDEKGKFVVVGKVPAGTTELKVKGLKDKGNYKFRVKAVNKEGESDPLQSDKHVQIKDPWDPPGKPGRPHVTDVDSNQVSLEWDPPQKDGGAPVDEYIIEVRDPLTKDWNKIATSKTPNATITGLTEGKDYQFRVKAVNKAGPGQPSEPCEKVRTEPKYVPAWLNHDDIKSIVVKAGQTARWNVKIGGRPPPEVKWFKNDQQLELTATLQIDTKKNEHTILCIPSTVRGDRGKYKLEVKNSHGQDTESADLNVLDRPSKPRGPLEVSNVVEDGCDLSWKPPEDDGGEPIEFYEVEKLDTETGKWVPCAKVKDTNAQIKGLKKGQQYQFRVKAVNKEGASDPLVTENATTAKNPYDEPSKCGAPDIVDWDTDHMDLEWDPPANDGGAPIENYIIEKKGKHDRDWKECAKVGPETKGTVHGLKEGEEYQFRVRAVNKAGPGEPSDPSRKQVAKARNLSPKIDRSAMKEVTIKVGQNFEFNVPVQGEPPPTYVWTFNDKELKTEDKIRIVNEDYKTSFTLRNATREHDGKYVLTATNQNGVDTNGVIVHVLGKPTPPGGPLEVTDVFEDNVTLGWKPPEDDGGVPIDSYEVEKMDLATGRWVPCGRVDGNQTSIKVGSLQAGHQYQFRVRAVNKEGESDPLTTKDPTLAKNPYDAPGKMDKPDVVDWDKDHVDLEWKPPASDGGAPIEEYVIEKKDSGGRWVEAERVPVGTTKATVGGLTPGEEYQFRIAAKNKGGIGEFSDPSNSVIAKPRNLAPHIHREDLEDTVIKVGGQVKFNVNIDGEPAPSVTWTFNGNTPEGVDIDDVDYLSKFVLGKATRKQTGSYTITATNVNGTDSVTVKITVKGRPSKPRGPIKVSDVHADHMNLAWEPPEDDGGEPIDHYEIERMDTRDGIWLPVGKSNDTNFVADGLNKGSHYQFRVRAVNTEGKSDPLETEEAIEAKNPFERPDKPGAPEPTDWDSDHVDLKWEPPASDGGAPIEEYQIEKRTKYGRWEPAISVPGDVTNATVPDLTAGEEYEFRVVAVNKGGPSDPSDPCRPIIAKPRNLAPKIEPLEDVVLKAGQMIAFDTDVHGEPPAEVTWFYPNGAEIHSGGRVKLENTDYHTKLQIRGTERDNSGTYTVKASNVNGSDSVTVKVTIVGKPSAPEGPLNVTDIHADRVTLDWKPPADDGGIPLEGYNIEKFDTSTGRWVPAGKVGPDETKATVEGLIQGHEYKFRVSAVNAEGESEPLETENKITAKEPWDPPGKTGKPEVTDWDKDHADLKWTPPTDDGGAPVEEYIVEMKEKFSPNWKPVLTVPADQTTATVDGLTEGDQYEFRIVAKNKAGKGQPSDPSDMITAKARNVPPLIDRNSIQEIRIRAGQNVHLDIPVSGESPPTIQWDFEGKPITDDERIKVNNEEDNRTKFTIKRALRSDTGTYNIVAKNDSGTDRAEVNVIVLDRPGDPRGPLNITGVYKNGCNLDWKPPEDDGGADITHYVVEKQDASTGRWTVCGEPADTKFEVTDLTPGHEYKFRVKAVNRYGESDPLDALKSIIAKDPFDTADRPGTPDIVDWDKDHADLQWTPPQDDGGAPVETYVIEKKMGNGDWEYATEVPADKTNATVDGLIEGKQYQFRVKAVNKAGESAPSDPSRTLLAKSRRVPPKIDRTMLGDLKVKKDAFVDFNVNVEGEPAPKIQWFINDVLLSTADRVKVDNSLDNNTKLKIRAAERGDSGVYKIVATNDHGKDVAEVNVVILDVPGQPRAINANDVTKESATLTWHAPTDDGGSPISHYVLEKQEDGGRWVPCGETPDTQLRVNRLNEGHEYKFRVKAVNRQGESKPVETDTPIIAKNPWTEPGKPQDVQVVDWDKDHMDLEWKPPINDGGAPIQEYIIEKKDKFGDWTPCATVPGNQTKGTASGLIAGQEYQFRVKAVNKAGPGEPSDPTDPKIAKPRKLAPKLNIAGLIDQRVRAGQPIHLDITFEGEPPPTVTWKVNEKELTTSSRIEVLAKDQFSEVTIPSSVRSDTGSYSIVVQNEYGIDTAKCTVTVLDVPTPPEGPLKPSNIHKEGCNLSWRPPADNGGSEIVAYVVEKLDTSRGTWQEVGQFPDCEAKVTKLTPNRNYLFRVKAVNLLGESKPLESTDEITAKNQFDIPDPPSAPEIVDWDEGRIDLAWKPPANDGGAPIKHYVIEKREKGSPNWLNCGNTPGTSMSVTGLKPGVEYEFRVTAVNDAGPSDPSDPSRSQAAKARYLKPRILTANRKQKVRAGNALTLDIDFVGAPEPSVNWQVQGLGSLAPELLVDIKLGHTSIFFPSTKRQHSGSYQLNLKNEVGEDEGVFEIIVQDRPSPPVGPLVVDDVTKNSCTLSWSPPEDDGGAEISNYVVERREIHSGTWVPVSDFVVGTSCTVNKLHEGHEYEFRVSAQNVLGVSDPLVTDNTTIAKDAFGTPGKPGKPEITDHDVDHIDLKWDPPRDDGGKPISHYDIERRDQKSGRWVKVNTSPVHGTTFSDTRVQKDHGYEYRIVAVNDAGRGKPSDPSDIAFAKPKRLVPAFELDIDGKEVRVRAGEPLDLNIPYVGAPQPEITWTREGQTVAGVNTTSDFTRLYISESKRSDTGQFKIEAVNSEGRAEARVFINVIDRPGPPEGPVTYPATTRRTVTVAWKPPKDDGGAEIIGYRIEYQEVGSAIWEKVSESTTLLFHTVRNLENGKQYKFRIFAENVVGLSTPLNGDPVTAKDPFNPPGAPSTPEVTGYDTNMVALKWNPPRDDGGAPILGYVVERFEKKGGGDWAPVPGMPMVRLTSCNVTGLADGETYQFRVRAVNAAGEGAPSGGCDPVTCRPFVEPPDAPDQPRVMKVTKNTVGLSWNRPINDGGAPIEGYIVEARKVGESDWSRPNGGKLVRGTLFTVEDLTEKTDYEFRVIAVNKAGESDPSRPSDSVYTQDQPSRPLLDLSGLKDITVRAGETITFTIPYTAGSAKPTVDAFNAGKPIFEDDRTTIEVQDDKIIFTTVNSRRSDAGPYKLVVENRFGKDFAKLKVNVLDVPGKPQGPLSYSDISGEEITMLWSRPLDDGGAPVTNYVIEKKNPRTGEWERIGTSTGTNFRARNLVNGSSYEFRVRAENQYGVGEPLEADHPVTAKNPFDPPGPPGQPEPVQTSDEAITLQWTRPLTDGGAPITGYVLEKRLYGSNERWEKVTFGNITDTRYRVTGLIPQKTYEFRVAGVNAAGQGEYSENSVPIVAAKAASKPNINMGMLARDLTVLAGEPANLLVPFAASPRPEISWTKNGIPVDEKNSRLIVESNDYMTQLTYKKSERGDSGTYTIRLENDVGSDSIDIRFKVVDRPAPPEGPLEADDISPDSCRLVWKEPKDDGGSPITNYIVEKLHVRGGNETWEKASSFVRDTKCLIADLVENERYRFRVRAENQYGISEPLEMTDPVVAKYQFNVPSQPEPPVCRETDRNWAELEWDPPESNGGSKILGYNLQYRDAHSYKWVTANKELITDTHFRASNLRDLGEYEFRVVAKNAAGWSKPSGPSGRVQLRERHGPPGPPIQVHADSIGPNYVTITWQAPADNGGSKISGYAVEKREVGSNVWEMVNDYNVVNPEFTVPNLKEYHDYEFRTIAINSYGRGPPSLPSAPIKIQELAGSKPQIVVKPSDTASPYNKRAVFSCEAIGRPVPTARWLKNGREVPEGPRYRTEFLDGVYRLIIREVWDIDAGDYTCELSNVFGTASATATLKVQAPPVIEKQVPNAVYPEGDMVRIKIYFSGSPPFEHTLTLNGNDVNLDGPSIRLVDFDDHALITIPELHAYETGRYEYSVKNESGEDSIGFWINVTGLPSAPEGPLVISNVDQHQATVSWKPPINDGGSRISNYVLEKRDIARDEWVVVASAIRELTFIAAGLFADHEYEFRVSACNHNGQGPPLVCDGPIVARLPFGPPSQPNDAAIVDVGSEFAVLSWTRSERDGGGRVRGYMVEKKESGTDFWQKCTQAPSPSSSLNVSNLIEGRKYDFRVFAVNDAGVSEPAILEGYEFRPSAGGKGPEFTSQLVDQYGAERGNVKFECEVDADPKAEVVWFKGSKELVDTAKYTILDKGKTQTLLINHLRLEDEDEYTCKATNSMGSRITRAQLKLSSKPRLFVPPKYHLGVEAESGNNLELVIPYKSYPKPNATWIKDNNNKLDNGGKYSINVDDRNVTLRISNVDRSDAGEYAVTLHNPVGSDHGEVKVTIADKPEPPRFPAIENVLDEAVILSWKPPMLDGGALVTRYFVEKREGGSGSWTECAHSRFTYLTIEGLRPQHSYEFRIKAENKYGVSEPCEPTAPVEIPVSRTKRRNYDLDDTGRIVRGQGRIQENYDKYVGSVLTSVSSVSRSNFGSSLLAPPSSYELARKRIFDIWKGEPPQRVQIQSTSVYDDYDILEEIGTGAFGVVHRCVEKKTGRTFAAKFVRINNEKEKNTVRKEVEVMSELRHPSLINLHAAFEDERETVMIYEFLSGGELFEKVCDEKNRTTEAEAAHYIRQICTALQHMHNMHYVHLDLKPENVMFVTRQSDVLKLIDFGLTSKLSPDKPVKVTTGTAEFAAPEICLGKPVSFTTDMWSVGVLSYILLSGLSPFCGENDQETLVNVKNGDWNMQDPVFDYISNEAKDFISRLLIMKPEQRMKVDEALSHPWLTRNTGGSLNIPKERRISFQNTVKNRYDAYPDPNPSIGRVANFSSLKANRPQEFKILDTSFDVEKAAPRFILTPHSTTCTEGDTITFYSRVWSDTIPMISWFKGSLEIEQSAKYIKRYNGNEYALTITNARPEDRGDYKVRAQNNMGSVESSFHLTVHASLSSRPPLFHETSSTRRRNPPPEVPEFSETQTRPFFTFPLRPRLIQKNHGCKLICTVTGNPVPKVEWSKDGRPLDYDRVQVTFKSGVCSLEIFNAKMEDAGVYVCRAVNDLGDETTVCELTVQARGAGPSSKLIVPSLEVDRSRSSSDLARKFRIAPSPSLSRVNMLNIHSGPKRT</sequence>
<dbReference type="FunFam" id="2.60.40.10:FF:000032">
    <property type="entry name" value="palladin isoform X1"/>
    <property type="match status" value="1"/>
</dbReference>
<feature type="domain" description="Fibronectin type-III" evidence="25">
    <location>
        <begin position="5822"/>
        <end position="5915"/>
    </location>
</feature>
<comment type="catalytic activity">
    <reaction evidence="20">
        <text>L-seryl-[protein] + ATP = O-phospho-L-seryl-[protein] + ADP + H(+)</text>
        <dbReference type="Rhea" id="RHEA:17989"/>
        <dbReference type="Rhea" id="RHEA-COMP:9863"/>
        <dbReference type="Rhea" id="RHEA-COMP:11604"/>
        <dbReference type="ChEBI" id="CHEBI:15378"/>
        <dbReference type="ChEBI" id="CHEBI:29999"/>
        <dbReference type="ChEBI" id="CHEBI:30616"/>
        <dbReference type="ChEBI" id="CHEBI:83421"/>
        <dbReference type="ChEBI" id="CHEBI:456216"/>
        <dbReference type="EC" id="2.7.11.1"/>
    </reaction>
</comment>
<evidence type="ECO:0000256" key="8">
    <source>
        <dbReference type="ARBA" id="ARBA00022679"/>
    </source>
</evidence>
<feature type="domain" description="Fibronectin type-III" evidence="25">
    <location>
        <begin position="2872"/>
        <end position="2966"/>
    </location>
</feature>
<dbReference type="InterPro" id="IPR050964">
    <property type="entry name" value="Striated_Muscle_Regulatory"/>
</dbReference>
<feature type="region of interest" description="Disordered" evidence="22">
    <location>
        <begin position="2568"/>
        <end position="2590"/>
    </location>
</feature>
<evidence type="ECO:0000313" key="27">
    <source>
        <dbReference type="Proteomes" id="UP000659654"/>
    </source>
</evidence>
<dbReference type="Pfam" id="PF00041">
    <property type="entry name" value="fn3"/>
    <property type="match status" value="31"/>
</dbReference>
<evidence type="ECO:0000259" key="24">
    <source>
        <dbReference type="PROSITE" id="PS50835"/>
    </source>
</evidence>
<evidence type="ECO:0000256" key="2">
    <source>
        <dbReference type="ARBA" id="ARBA00004496"/>
    </source>
</evidence>
<dbReference type="InterPro" id="IPR008271">
    <property type="entry name" value="Ser/Thr_kinase_AS"/>
</dbReference>
<feature type="domain" description="Fibronectin type-III" evidence="25">
    <location>
        <begin position="1395"/>
        <end position="1495"/>
    </location>
</feature>
<feature type="domain" description="Fibronectin type-III" evidence="25">
    <location>
        <begin position="2184"/>
        <end position="2280"/>
    </location>
</feature>
<feature type="domain" description="Fibronectin type-III" evidence="25">
    <location>
        <begin position="3461"/>
        <end position="3555"/>
    </location>
</feature>
<keyword evidence="11 21" id="KW-0547">Nucleotide-binding</keyword>
<dbReference type="InterPro" id="IPR003961">
    <property type="entry name" value="FN3_dom"/>
</dbReference>
<feature type="domain" description="Ig-like" evidence="24">
    <location>
        <begin position="823"/>
        <end position="911"/>
    </location>
</feature>
<keyword evidence="5" id="KW-0963">Cytoplasm</keyword>
<feature type="region of interest" description="Disordered" evidence="22">
    <location>
        <begin position="794"/>
        <end position="829"/>
    </location>
</feature>
<feature type="compositionally biased region" description="Polar residues" evidence="22">
    <location>
        <begin position="1149"/>
        <end position="1158"/>
    </location>
</feature>
<feature type="region of interest" description="Disordered" evidence="22">
    <location>
        <begin position="2066"/>
        <end position="2085"/>
    </location>
</feature>
<dbReference type="PRINTS" id="PR00014">
    <property type="entry name" value="FNTYPEIII"/>
</dbReference>
<feature type="compositionally biased region" description="Basic and acidic residues" evidence="22">
    <location>
        <begin position="2568"/>
        <end position="2579"/>
    </location>
</feature>
<feature type="domain" description="Ig-like" evidence="24">
    <location>
        <begin position="686"/>
        <end position="779"/>
    </location>
</feature>
<dbReference type="GO" id="GO:0046872">
    <property type="term" value="F:metal ion binding"/>
    <property type="evidence" value="ECO:0007669"/>
    <property type="project" value="UniProtKB-KW"/>
</dbReference>
<evidence type="ECO:0000256" key="19">
    <source>
        <dbReference type="ARBA" id="ARBA00047899"/>
    </source>
</evidence>
<feature type="domain" description="Ig-like" evidence="24">
    <location>
        <begin position="6323"/>
        <end position="6411"/>
    </location>
</feature>
<dbReference type="SMART" id="SM00409">
    <property type="entry name" value="IG"/>
    <property type="match status" value="27"/>
</dbReference>
<evidence type="ECO:0000259" key="25">
    <source>
        <dbReference type="PROSITE" id="PS50853"/>
    </source>
</evidence>
<feature type="domain" description="Fibronectin type-III" evidence="25">
    <location>
        <begin position="4738"/>
        <end position="4834"/>
    </location>
</feature>
<dbReference type="InterPro" id="IPR036116">
    <property type="entry name" value="FN3_sf"/>
</dbReference>
<comment type="caution">
    <text evidence="26">The sequence shown here is derived from an EMBL/GenBank/DDBJ whole genome shotgun (WGS) entry which is preliminary data.</text>
</comment>
<dbReference type="FunFam" id="2.60.40.10:FF:000097">
    <property type="entry name" value="Bent, isoform F"/>
    <property type="match status" value="1"/>
</dbReference>
<dbReference type="FunFam" id="2.60.40.10:FF:000031">
    <property type="entry name" value="Myosin-binding protein C, slow type"/>
    <property type="match status" value="3"/>
</dbReference>
<dbReference type="EMBL" id="CAJFCV020000004">
    <property type="protein sequence ID" value="CAG9116098.1"/>
    <property type="molecule type" value="Genomic_DNA"/>
</dbReference>
<feature type="domain" description="Ig-like" evidence="24">
    <location>
        <begin position="5723"/>
        <end position="5817"/>
    </location>
</feature>
<feature type="domain" description="Fibronectin type-III" evidence="25">
    <location>
        <begin position="5137"/>
        <end position="5235"/>
    </location>
</feature>
<dbReference type="FunFam" id="2.60.40.10:FF:000056">
    <property type="entry name" value="twitchin isoform X4"/>
    <property type="match status" value="9"/>
</dbReference>
<evidence type="ECO:0000256" key="10">
    <source>
        <dbReference type="ARBA" id="ARBA00022737"/>
    </source>
</evidence>
<keyword evidence="14 21" id="KW-0067">ATP-binding</keyword>
<dbReference type="FunFam" id="2.60.40.10:FF:002083">
    <property type="entry name" value="Protein CBR-UNC-22"/>
    <property type="match status" value="2"/>
</dbReference>
<evidence type="ECO:0000256" key="1">
    <source>
        <dbReference type="ARBA" id="ARBA00001946"/>
    </source>
</evidence>
<feature type="compositionally biased region" description="Low complexity" evidence="22">
    <location>
        <begin position="583"/>
        <end position="592"/>
    </location>
</feature>
<feature type="compositionally biased region" description="Basic and acidic residues" evidence="22">
    <location>
        <begin position="2857"/>
        <end position="2867"/>
    </location>
</feature>
<feature type="domain" description="Fibronectin type-III" evidence="25">
    <location>
        <begin position="1594"/>
        <end position="1690"/>
    </location>
</feature>
<feature type="domain" description="Ig-like" evidence="24">
    <location>
        <begin position="4146"/>
        <end position="4231"/>
    </location>
</feature>
<dbReference type="InterPro" id="IPR017441">
    <property type="entry name" value="Protein_kinase_ATP_BS"/>
</dbReference>
<feature type="domain" description="Fibronectin type-III" evidence="25">
    <location>
        <begin position="1696"/>
        <end position="1789"/>
    </location>
</feature>
<feature type="compositionally biased region" description="Low complexity" evidence="22">
    <location>
        <begin position="619"/>
        <end position="629"/>
    </location>
</feature>
<keyword evidence="10" id="KW-0677">Repeat</keyword>
<accession>A0A811LIA6</accession>
<evidence type="ECO:0000256" key="9">
    <source>
        <dbReference type="ARBA" id="ARBA00022723"/>
    </source>
</evidence>
<feature type="region of interest" description="Disordered" evidence="22">
    <location>
        <begin position="2850"/>
        <end position="2876"/>
    </location>
</feature>
<feature type="domain" description="Fibronectin type-III" evidence="25">
    <location>
        <begin position="3168"/>
        <end position="3262"/>
    </location>
</feature>
<dbReference type="PROSITE" id="PS50835">
    <property type="entry name" value="IG_LIKE"/>
    <property type="match status" value="22"/>
</dbReference>
<feature type="domain" description="Fibronectin type-III" evidence="25">
    <location>
        <begin position="1990"/>
        <end position="2083"/>
    </location>
</feature>
<comment type="subcellular location">
    <subcellularLocation>
        <location evidence="2">Cytoplasm</location>
    </subcellularLocation>
</comment>